<name>I0R7Z0_9FIRM</name>
<evidence type="ECO:0000256" key="2">
    <source>
        <dbReference type="ARBA" id="ARBA00021572"/>
    </source>
</evidence>
<dbReference type="InterPro" id="IPR004360">
    <property type="entry name" value="Glyas_Fos-R_dOase_dom"/>
</dbReference>
<comment type="caution">
    <text evidence="5">The sequence shown here is derived from an EMBL/GenBank/DDBJ whole genome shotgun (WGS) entry which is preliminary data.</text>
</comment>
<dbReference type="InterPro" id="IPR029068">
    <property type="entry name" value="Glyas_Bleomycin-R_OHBP_Dase"/>
</dbReference>
<dbReference type="PROSITE" id="PS51819">
    <property type="entry name" value="VOC"/>
    <property type="match status" value="1"/>
</dbReference>
<dbReference type="Proteomes" id="UP000005039">
    <property type="component" value="Unassembled WGS sequence"/>
</dbReference>
<accession>I0R7Z0</accession>
<protein>
    <recommendedName>
        <fullName evidence="2">Bleomycin resistance protein</fullName>
    </recommendedName>
</protein>
<sequence length="129" mass="15263">MEFNSLIPELTVSDIEISKKFYLEVLEFKVEYERVEDLFIFISKEGNQLMLEQENGAWNTGELVFPYGRGVNFEMNIEDVESLYNRIIKLGIKPFRELKKNIYKCNGEDICQNEFLIQDPDGYLLRFTD</sequence>
<dbReference type="SUPFAM" id="SSF54593">
    <property type="entry name" value="Glyoxalase/Bleomycin resistance protein/Dihydroxybiphenyl dioxygenase"/>
    <property type="match status" value="1"/>
</dbReference>
<dbReference type="OrthoDB" id="9795618at2"/>
<dbReference type="GO" id="GO:0046677">
    <property type="term" value="P:response to antibiotic"/>
    <property type="evidence" value="ECO:0007669"/>
    <property type="project" value="UniProtKB-KW"/>
</dbReference>
<evidence type="ECO:0000259" key="4">
    <source>
        <dbReference type="PROSITE" id="PS51819"/>
    </source>
</evidence>
<dbReference type="AlphaFoldDB" id="I0R7Z0"/>
<comment type="similarity">
    <text evidence="1">Belongs to the bleomycin resistance protein family.</text>
</comment>
<dbReference type="InterPro" id="IPR000335">
    <property type="entry name" value="Bleomycin-R"/>
</dbReference>
<evidence type="ECO:0000256" key="1">
    <source>
        <dbReference type="ARBA" id="ARBA00011051"/>
    </source>
</evidence>
<dbReference type="RefSeq" id="WP_008753985.1">
    <property type="nucleotide sequence ID" value="NZ_AJGH01000066.1"/>
</dbReference>
<dbReference type="InterPro" id="IPR037523">
    <property type="entry name" value="VOC_core"/>
</dbReference>
<dbReference type="EMBL" id="AJGH01000066">
    <property type="protein sequence ID" value="EIC95798.1"/>
    <property type="molecule type" value="Genomic_DNA"/>
</dbReference>
<evidence type="ECO:0000313" key="5">
    <source>
        <dbReference type="EMBL" id="EIC95798.1"/>
    </source>
</evidence>
<gene>
    <name evidence="5" type="ORF">HMPREF9970_0535</name>
</gene>
<reference evidence="5 6" key="1">
    <citation type="submission" date="2012-03" db="EMBL/GenBank/DDBJ databases">
        <authorList>
            <person name="Durkin A.S."/>
            <person name="McCorrison J."/>
            <person name="Torralba M."/>
            <person name="Gillis M."/>
            <person name="Methe B."/>
            <person name="Sutton G."/>
            <person name="Nelson K.E."/>
        </authorList>
    </citation>
    <scope>NUCLEOTIDE SEQUENCE [LARGE SCALE GENOMIC DNA]</scope>
    <source>
        <strain evidence="5 6">F0468</strain>
    </source>
</reference>
<dbReference type="PATRIC" id="fig|1095750.3.peg.1429"/>
<dbReference type="Gene3D" id="3.10.180.10">
    <property type="entry name" value="2,3-Dihydroxybiphenyl 1,2-Dioxygenase, domain 1"/>
    <property type="match status" value="1"/>
</dbReference>
<organism evidence="5 6">
    <name type="scientific">Lachnoanaerobaculum saburreum F0468</name>
    <dbReference type="NCBI Taxonomy" id="1095750"/>
    <lineage>
        <taxon>Bacteria</taxon>
        <taxon>Bacillati</taxon>
        <taxon>Bacillota</taxon>
        <taxon>Clostridia</taxon>
        <taxon>Lachnospirales</taxon>
        <taxon>Lachnospiraceae</taxon>
        <taxon>Lachnoanaerobaculum</taxon>
    </lineage>
</organism>
<dbReference type="Pfam" id="PF00903">
    <property type="entry name" value="Glyoxalase"/>
    <property type="match status" value="1"/>
</dbReference>
<dbReference type="CDD" id="cd08349">
    <property type="entry name" value="BLMA_like"/>
    <property type="match status" value="1"/>
</dbReference>
<dbReference type="eggNOG" id="COG0346">
    <property type="taxonomic scope" value="Bacteria"/>
</dbReference>
<evidence type="ECO:0000313" key="6">
    <source>
        <dbReference type="Proteomes" id="UP000005039"/>
    </source>
</evidence>
<proteinExistence type="inferred from homology"/>
<keyword evidence="6" id="KW-1185">Reference proteome</keyword>
<feature type="domain" description="VOC" evidence="4">
    <location>
        <begin position="2"/>
        <end position="129"/>
    </location>
</feature>
<evidence type="ECO:0000256" key="3">
    <source>
        <dbReference type="ARBA" id="ARBA00023251"/>
    </source>
</evidence>
<keyword evidence="3" id="KW-0046">Antibiotic resistance</keyword>